<keyword evidence="3 6" id="KW-0694">RNA-binding</keyword>
<dbReference type="Pfam" id="PF00177">
    <property type="entry name" value="Ribosomal_S7"/>
    <property type="match status" value="1"/>
</dbReference>
<dbReference type="GO" id="GO:0003735">
    <property type="term" value="F:structural constituent of ribosome"/>
    <property type="evidence" value="ECO:0007669"/>
    <property type="project" value="InterPro"/>
</dbReference>
<dbReference type="InterPro" id="IPR000235">
    <property type="entry name" value="Ribosomal_uS7"/>
</dbReference>
<dbReference type="GO" id="GO:0006412">
    <property type="term" value="P:translation"/>
    <property type="evidence" value="ECO:0007669"/>
    <property type="project" value="UniProtKB-UniRule"/>
</dbReference>
<proteinExistence type="inferred from homology"/>
<comment type="subunit">
    <text evidence="6">Part of the 30S ribosomal subunit. Contacts proteins S9 and S11.</text>
</comment>
<sequence>MAKRFTASRAQMKPDAKFNSILVSKFINCLMWDGKKSTAQKVFYDAMNIMDNKIKDESPLEVFETAINNVKPMLEVRSKRVGGASYQVPMQVKPKRQQALAFRWILAATRNKKGKPMSQRLASELLDAYRKEGTAMTTRENVHRMAEANKAFAHFAW</sequence>
<evidence type="ECO:0000259" key="8">
    <source>
        <dbReference type="Pfam" id="PF00177"/>
    </source>
</evidence>
<evidence type="ECO:0000256" key="2">
    <source>
        <dbReference type="ARBA" id="ARBA00022730"/>
    </source>
</evidence>
<dbReference type="GO" id="GO:0019843">
    <property type="term" value="F:rRNA binding"/>
    <property type="evidence" value="ECO:0007669"/>
    <property type="project" value="UniProtKB-UniRule"/>
</dbReference>
<dbReference type="GO" id="GO:0000049">
    <property type="term" value="F:tRNA binding"/>
    <property type="evidence" value="ECO:0007669"/>
    <property type="project" value="UniProtKB-UniRule"/>
</dbReference>
<evidence type="ECO:0000256" key="1">
    <source>
        <dbReference type="ARBA" id="ARBA00007151"/>
    </source>
</evidence>
<evidence type="ECO:0000313" key="9">
    <source>
        <dbReference type="EMBL" id="AQT69856.1"/>
    </source>
</evidence>
<dbReference type="HAMAP" id="MF_00480_B">
    <property type="entry name" value="Ribosomal_uS7_B"/>
    <property type="match status" value="1"/>
</dbReference>
<comment type="function">
    <text evidence="6">One of the primary rRNA binding proteins, it binds directly to 16S rRNA where it nucleates assembly of the head domain of the 30S subunit. Is located at the subunit interface close to the decoding center, probably blocks exit of the E-site tRNA.</text>
</comment>
<dbReference type="STRING" id="1936003.STSP2_03054"/>
<dbReference type="KEGG" id="alus:STSP2_03054"/>
<dbReference type="SUPFAM" id="SSF47973">
    <property type="entry name" value="Ribosomal protein S7"/>
    <property type="match status" value="1"/>
</dbReference>
<dbReference type="FunFam" id="1.10.455.10:FF:000001">
    <property type="entry name" value="30S ribosomal protein S7"/>
    <property type="match status" value="1"/>
</dbReference>
<comment type="similarity">
    <text evidence="1 6 7">Belongs to the universal ribosomal protein uS7 family.</text>
</comment>
<evidence type="ECO:0000256" key="5">
    <source>
        <dbReference type="ARBA" id="ARBA00023274"/>
    </source>
</evidence>
<protein>
    <recommendedName>
        <fullName evidence="6">Small ribosomal subunit protein uS7</fullName>
    </recommendedName>
</protein>
<dbReference type="InterPro" id="IPR036823">
    <property type="entry name" value="Ribosomal_uS7_dom_sf"/>
</dbReference>
<accession>A0A1U9NQR9</accession>
<gene>
    <name evidence="6 9" type="primary">rpsG</name>
    <name evidence="9" type="ORF">STSP2_03054</name>
</gene>
<evidence type="ECO:0000256" key="4">
    <source>
        <dbReference type="ARBA" id="ARBA00022980"/>
    </source>
</evidence>
<dbReference type="InterPro" id="IPR020606">
    <property type="entry name" value="Ribosomal_uS7_CS"/>
</dbReference>
<evidence type="ECO:0000256" key="3">
    <source>
        <dbReference type="ARBA" id="ARBA00022884"/>
    </source>
</evidence>
<evidence type="ECO:0000256" key="6">
    <source>
        <dbReference type="HAMAP-Rule" id="MF_00480"/>
    </source>
</evidence>
<dbReference type="Proteomes" id="UP000189674">
    <property type="component" value="Chromosome"/>
</dbReference>
<dbReference type="PANTHER" id="PTHR11205">
    <property type="entry name" value="RIBOSOMAL PROTEIN S7"/>
    <property type="match status" value="1"/>
</dbReference>
<dbReference type="OrthoDB" id="9807653at2"/>
<dbReference type="InterPro" id="IPR005717">
    <property type="entry name" value="Ribosomal_uS7_bac/org-type"/>
</dbReference>
<dbReference type="Gene3D" id="1.10.455.10">
    <property type="entry name" value="Ribosomal protein S7 domain"/>
    <property type="match status" value="1"/>
</dbReference>
<reference evidence="10" key="1">
    <citation type="submission" date="2017-02" db="EMBL/GenBank/DDBJ databases">
        <title>Comparative genomics and description of representatives of a novel lineage of planctomycetes thriving in anoxic sediments.</title>
        <authorList>
            <person name="Spring S."/>
            <person name="Bunk B."/>
            <person name="Sproer C."/>
        </authorList>
    </citation>
    <scope>NUCLEOTIDE SEQUENCE [LARGE SCALE GENOMIC DNA]</scope>
    <source>
        <strain evidence="10">ST-NAGAB-D1</strain>
    </source>
</reference>
<dbReference type="InterPro" id="IPR023798">
    <property type="entry name" value="Ribosomal_uS7_dom"/>
</dbReference>
<dbReference type="CDD" id="cd14869">
    <property type="entry name" value="uS7_Bacteria"/>
    <property type="match status" value="1"/>
</dbReference>
<keyword evidence="10" id="KW-1185">Reference proteome</keyword>
<evidence type="ECO:0000313" key="10">
    <source>
        <dbReference type="Proteomes" id="UP000189674"/>
    </source>
</evidence>
<feature type="domain" description="Small ribosomal subunit protein uS7" evidence="8">
    <location>
        <begin position="3"/>
        <end position="150"/>
    </location>
</feature>
<dbReference type="RefSeq" id="WP_146663500.1">
    <property type="nucleotide sequence ID" value="NZ_CP019791.1"/>
</dbReference>
<dbReference type="PROSITE" id="PS00052">
    <property type="entry name" value="RIBOSOMAL_S7"/>
    <property type="match status" value="1"/>
</dbReference>
<dbReference type="AlphaFoldDB" id="A0A1U9NQR9"/>
<dbReference type="GO" id="GO:0015935">
    <property type="term" value="C:small ribosomal subunit"/>
    <property type="evidence" value="ECO:0007669"/>
    <property type="project" value="InterPro"/>
</dbReference>
<evidence type="ECO:0000256" key="7">
    <source>
        <dbReference type="RuleBase" id="RU003619"/>
    </source>
</evidence>
<dbReference type="EMBL" id="CP019791">
    <property type="protein sequence ID" value="AQT69856.1"/>
    <property type="molecule type" value="Genomic_DNA"/>
</dbReference>
<dbReference type="NCBIfam" id="TIGR01029">
    <property type="entry name" value="rpsG_bact"/>
    <property type="match status" value="1"/>
</dbReference>
<name>A0A1U9NQR9_9BACT</name>
<keyword evidence="6" id="KW-0820">tRNA-binding</keyword>
<dbReference type="PIRSF" id="PIRSF002122">
    <property type="entry name" value="RPS7p_RPS7a_RPS5e_RPS7o"/>
    <property type="match status" value="1"/>
</dbReference>
<keyword evidence="4 6" id="KW-0689">Ribosomal protein</keyword>
<keyword evidence="5 6" id="KW-0687">Ribonucleoprotein</keyword>
<keyword evidence="2 6" id="KW-0699">rRNA-binding</keyword>
<organism evidence="9 10">
    <name type="scientific">Anaerohalosphaera lusitana</name>
    <dbReference type="NCBI Taxonomy" id="1936003"/>
    <lineage>
        <taxon>Bacteria</taxon>
        <taxon>Pseudomonadati</taxon>
        <taxon>Planctomycetota</taxon>
        <taxon>Phycisphaerae</taxon>
        <taxon>Sedimentisphaerales</taxon>
        <taxon>Anaerohalosphaeraceae</taxon>
        <taxon>Anaerohalosphaera</taxon>
    </lineage>
</organism>